<evidence type="ECO:0000256" key="2">
    <source>
        <dbReference type="ARBA" id="ARBA00029447"/>
    </source>
</evidence>
<feature type="domain" description="Methyl-accepting transducer" evidence="6">
    <location>
        <begin position="191"/>
        <end position="420"/>
    </location>
</feature>
<dbReference type="GO" id="GO:0016020">
    <property type="term" value="C:membrane"/>
    <property type="evidence" value="ECO:0007669"/>
    <property type="project" value="InterPro"/>
</dbReference>
<name>A0A7X5EZA8_9HYPH</name>
<dbReference type="SMART" id="SM00283">
    <property type="entry name" value="MA"/>
    <property type="match status" value="1"/>
</dbReference>
<dbReference type="Proteomes" id="UP000586722">
    <property type="component" value="Unassembled WGS sequence"/>
</dbReference>
<dbReference type="InterPro" id="IPR003660">
    <property type="entry name" value="HAMP_dom"/>
</dbReference>
<dbReference type="PANTHER" id="PTHR32089">
    <property type="entry name" value="METHYL-ACCEPTING CHEMOTAXIS PROTEIN MCPB"/>
    <property type="match status" value="1"/>
</dbReference>
<organism evidence="8 9">
    <name type="scientific">Pannonibacter tanglangensis</name>
    <dbReference type="NCBI Taxonomy" id="2750084"/>
    <lineage>
        <taxon>Bacteria</taxon>
        <taxon>Pseudomonadati</taxon>
        <taxon>Pseudomonadota</taxon>
        <taxon>Alphaproteobacteria</taxon>
        <taxon>Hyphomicrobiales</taxon>
        <taxon>Stappiaceae</taxon>
        <taxon>Pannonibacter</taxon>
    </lineage>
</organism>
<dbReference type="EMBL" id="JAABLQ010000001">
    <property type="protein sequence ID" value="NBN76878.1"/>
    <property type="molecule type" value="Genomic_DNA"/>
</dbReference>
<accession>A0A7X5EZA8</accession>
<keyword evidence="4" id="KW-0175">Coiled coil</keyword>
<keyword evidence="5" id="KW-0472">Membrane</keyword>
<dbReference type="CDD" id="cd06225">
    <property type="entry name" value="HAMP"/>
    <property type="match status" value="1"/>
</dbReference>
<dbReference type="GO" id="GO:0007165">
    <property type="term" value="P:signal transduction"/>
    <property type="evidence" value="ECO:0007669"/>
    <property type="project" value="UniProtKB-KW"/>
</dbReference>
<dbReference type="Pfam" id="PF00672">
    <property type="entry name" value="HAMP"/>
    <property type="match status" value="1"/>
</dbReference>
<keyword evidence="5" id="KW-0812">Transmembrane</keyword>
<comment type="caution">
    <text evidence="8">The sequence shown here is derived from an EMBL/GenBank/DDBJ whole genome shotgun (WGS) entry which is preliminary data.</text>
</comment>
<keyword evidence="5" id="KW-1133">Transmembrane helix</keyword>
<feature type="domain" description="HAMP" evidence="7">
    <location>
        <begin position="96"/>
        <end position="149"/>
    </location>
</feature>
<evidence type="ECO:0000256" key="3">
    <source>
        <dbReference type="PROSITE-ProRule" id="PRU00284"/>
    </source>
</evidence>
<sequence length="447" mass="46571">MSQSGNAGLRLPIVGRFLVLVVSAAVIMMVGTAYAFYVFRMALTRALADPVEAQGFLGATGAARVDALIFDQMLQVMIVCTPVGLAFLGLAIWLAMGVARPLRRLQDGLTRLSRGDLDVAVEGGDRSDEIGDIARSVLEFRGKLAARAREEAERQTRQQQHSEEERKALLRDIADDFERSVLSAVHSLGETARAVNSNAGELRDAVGRSSHAVAEVSSATAQSGQSVGSMSDAAALLTRSIAGITDDVQQASLIAGSAVEEARQTDAIVGRLSETGRAIGEVVELISQIANQTNLLALNATIEAARAGEAGRGFAVVANEVKALAGQTTKATEEITAQVASVQTVADQAVVAIRSIAGTIDRISEISNTIRASVQQQAEATGAIGRSVSVATSSTSRVDSNVAQLAGAMQASTRATDAMQSAAGQLGTLSGELQAQVRQFLTSIRAA</sequence>
<feature type="transmembrane region" description="Helical" evidence="5">
    <location>
        <begin position="17"/>
        <end position="39"/>
    </location>
</feature>
<dbReference type="Pfam" id="PF00015">
    <property type="entry name" value="MCPsignal"/>
    <property type="match status" value="1"/>
</dbReference>
<evidence type="ECO:0000256" key="5">
    <source>
        <dbReference type="SAM" id="Phobius"/>
    </source>
</evidence>
<dbReference type="PROSITE" id="PS50885">
    <property type="entry name" value="HAMP"/>
    <property type="match status" value="1"/>
</dbReference>
<dbReference type="AlphaFoldDB" id="A0A7X5EZA8"/>
<gene>
    <name evidence="8" type="ORF">GWI72_01195</name>
</gene>
<dbReference type="InterPro" id="IPR004089">
    <property type="entry name" value="MCPsignal_dom"/>
</dbReference>
<protein>
    <submittedName>
        <fullName evidence="8">HAMP domain-containing protein</fullName>
    </submittedName>
</protein>
<proteinExistence type="inferred from homology"/>
<dbReference type="Gene3D" id="6.10.340.10">
    <property type="match status" value="1"/>
</dbReference>
<dbReference type="RefSeq" id="WP_161707652.1">
    <property type="nucleotide sequence ID" value="NZ_JAABLQ010000001.1"/>
</dbReference>
<evidence type="ECO:0000313" key="8">
    <source>
        <dbReference type="EMBL" id="NBN76878.1"/>
    </source>
</evidence>
<evidence type="ECO:0000256" key="4">
    <source>
        <dbReference type="SAM" id="Coils"/>
    </source>
</evidence>
<dbReference type="PANTHER" id="PTHR32089:SF112">
    <property type="entry name" value="LYSOZYME-LIKE PROTEIN-RELATED"/>
    <property type="match status" value="1"/>
</dbReference>
<dbReference type="Gene3D" id="1.10.287.950">
    <property type="entry name" value="Methyl-accepting chemotaxis protein"/>
    <property type="match status" value="1"/>
</dbReference>
<evidence type="ECO:0000259" key="6">
    <source>
        <dbReference type="PROSITE" id="PS50111"/>
    </source>
</evidence>
<feature type="transmembrane region" description="Helical" evidence="5">
    <location>
        <begin position="74"/>
        <end position="96"/>
    </location>
</feature>
<comment type="similarity">
    <text evidence="2">Belongs to the methyl-accepting chemotaxis (MCP) protein family.</text>
</comment>
<evidence type="ECO:0000313" key="9">
    <source>
        <dbReference type="Proteomes" id="UP000586722"/>
    </source>
</evidence>
<dbReference type="SUPFAM" id="SSF58104">
    <property type="entry name" value="Methyl-accepting chemotaxis protein (MCP) signaling domain"/>
    <property type="match status" value="1"/>
</dbReference>
<keyword evidence="1 3" id="KW-0807">Transducer</keyword>
<keyword evidence="9" id="KW-1185">Reference proteome</keyword>
<evidence type="ECO:0000256" key="1">
    <source>
        <dbReference type="ARBA" id="ARBA00023224"/>
    </source>
</evidence>
<reference evidence="9" key="1">
    <citation type="submission" date="2020-01" db="EMBL/GenBank/DDBJ databases">
        <authorList>
            <person name="Fang Y."/>
            <person name="Sun R."/>
            <person name="Nie L."/>
            <person name="He J."/>
            <person name="Hao L."/>
            <person name="Wang L."/>
            <person name="Su S."/>
            <person name="Lv E."/>
            <person name="Zhang Z."/>
            <person name="Xie R."/>
            <person name="Liu H."/>
        </authorList>
    </citation>
    <scope>NUCLEOTIDE SEQUENCE [LARGE SCALE GENOMIC DNA]</scope>
    <source>
        <strain evidence="9">XCT-53</strain>
    </source>
</reference>
<evidence type="ECO:0000259" key="7">
    <source>
        <dbReference type="PROSITE" id="PS50885"/>
    </source>
</evidence>
<feature type="coiled-coil region" evidence="4">
    <location>
        <begin position="145"/>
        <end position="172"/>
    </location>
</feature>
<dbReference type="PROSITE" id="PS50111">
    <property type="entry name" value="CHEMOTAXIS_TRANSDUC_2"/>
    <property type="match status" value="1"/>
</dbReference>
<dbReference type="SMART" id="SM00304">
    <property type="entry name" value="HAMP"/>
    <property type="match status" value="2"/>
</dbReference>